<dbReference type="InterPro" id="IPR036861">
    <property type="entry name" value="Endochitinase-like_sf"/>
</dbReference>
<feature type="compositionally biased region" description="Basic and acidic residues" evidence="5">
    <location>
        <begin position="772"/>
        <end position="783"/>
    </location>
</feature>
<evidence type="ECO:0000259" key="6">
    <source>
        <dbReference type="PROSITE" id="PS50941"/>
    </source>
</evidence>
<feature type="domain" description="Chitin-binding type-1" evidence="6">
    <location>
        <begin position="98"/>
        <end position="152"/>
    </location>
</feature>
<dbReference type="InterPro" id="IPR001223">
    <property type="entry name" value="Glyco_hydro18_cat"/>
</dbReference>
<dbReference type="PANTHER" id="PTHR11177:SF333">
    <property type="entry name" value="CHITINASE"/>
    <property type="match status" value="1"/>
</dbReference>
<dbReference type="PROSITE" id="PS00026">
    <property type="entry name" value="CHIT_BIND_I_1"/>
    <property type="match status" value="1"/>
</dbReference>
<keyword evidence="3 4" id="KW-0147">Chitin-binding</keyword>
<dbReference type="Gene3D" id="3.10.50.10">
    <property type="match status" value="1"/>
</dbReference>
<dbReference type="SMART" id="SM00270">
    <property type="entry name" value="ChtBD1"/>
    <property type="match status" value="2"/>
</dbReference>
<feature type="disulfide bond" evidence="4">
    <location>
        <begin position="117"/>
        <end position="131"/>
    </location>
</feature>
<dbReference type="SUPFAM" id="SSF55486">
    <property type="entry name" value="Metalloproteases ('zincins'), catalytic domain"/>
    <property type="match status" value="1"/>
</dbReference>
<dbReference type="Gene3D" id="3.30.60.10">
    <property type="entry name" value="Endochitinase-like"/>
    <property type="match status" value="1"/>
</dbReference>
<feature type="region of interest" description="Disordered" evidence="5">
    <location>
        <begin position="772"/>
        <end position="797"/>
    </location>
</feature>
<keyword evidence="4" id="KW-1015">Disulfide bond</keyword>
<dbReference type="SUPFAM" id="SSF54556">
    <property type="entry name" value="Chitinase insertion domain"/>
    <property type="match status" value="1"/>
</dbReference>
<sequence length="930" mass="102412">MTDLSWRDSIVFGPGHQNPAKAPPVPTPNIEISVIDLNSTISSRNFGDLNLHPIQRRGPLRCDDGECVDGSCCSKEGICGYGPSNCGAGNCTSHCEATAMCGEFSEDADVPCGMQLCCSASGWCGTTEAFCHNADPFHNSLPCQAGYGSCDISPSPSCDKKKKSSAGRTIGYYQSWNMRNRKCDTRHPWQLNLKDYTHLYYAFAFIDPKSFQVVPAHPDDEQLMRDFTEMSDDGSLETWIAIGGYDFSNAGLPTHTTWSDMVSTKANRAAFIASLDTFMSNYGFQGVDLDWEYPGDPVRGGRKLADTKNLSLLVREMRAAYGTRYGISVTLAPDYWYLRWFDAKAMESSVDFFGFMAYGKIVRGQADIREIANNTLPLWFDGLDPQKINFGLAMYGRGYTLADPSCNTLECRFSGPSKPGPCTNTEGVLSLSEIKRIAKERSIEPEYLEDSMMKQLTWDDQWIGYDDDETLAAKKEFADSLCFGGTMVWSIDFQFDKYYEPDDSDDSDDSDDDGQTLPPPEEGSGSGGPVIEGPFGGWEGCAGYVSYQVNKAFRDALRLAAIPSGFYLDNSGAFCTEGICDAGVLEKRIWGSNIQQRSEAIELIRNVFMNIRDIRRLNDHIYISCVDQDQSQFPIEKRSSCTGKNAPTAYTFASGIELSRTTIVICPSFFASKIPHLDDLTETIRGAATQNDPEGMVSKAQVLLHELVHVPAMGGRYPTLIPDAYIAGRVKAYGIRLVEKFARVSPENTHENADNYAWYATLKFFEDEFGRTPDAEKQGRGEPDSSDPGNEPGSKPTKALNIVLEHRMWAIPGTEGHAENFKWLFYSVAQGTASECSDDPVPVAEAPADGATTARYPAGTFDVKTQDGDCQYKNDGTGNPGALWCGDKGHSCKASHPVDDTSAWPTCSDLAERQGFDGLLEHLTVVVCEW</sequence>
<dbReference type="Gene3D" id="3.20.20.80">
    <property type="entry name" value="Glycosidases"/>
    <property type="match status" value="1"/>
</dbReference>
<reference evidence="8 9" key="1">
    <citation type="submission" date="2024-06" db="EMBL/GenBank/DDBJ databases">
        <title>Complete genome of Phlyctema vagabunda strain 19-DSS-EL-015.</title>
        <authorList>
            <person name="Fiorenzani C."/>
        </authorList>
    </citation>
    <scope>NUCLEOTIDE SEQUENCE [LARGE SCALE GENOMIC DNA]</scope>
    <source>
        <strain evidence="8 9">19-DSS-EL-015</strain>
    </source>
</reference>
<evidence type="ECO:0000256" key="1">
    <source>
        <dbReference type="ARBA" id="ARBA00008682"/>
    </source>
</evidence>
<accession>A0ABR4PXX5</accession>
<comment type="caution">
    <text evidence="8">The sequence shown here is derived from an EMBL/GenBank/DDBJ whole genome shotgun (WGS) entry which is preliminary data.</text>
</comment>
<dbReference type="CDD" id="cd00035">
    <property type="entry name" value="ChtBD1"/>
    <property type="match status" value="1"/>
</dbReference>
<dbReference type="PROSITE" id="PS51910">
    <property type="entry name" value="GH18_2"/>
    <property type="match status" value="1"/>
</dbReference>
<dbReference type="SUPFAM" id="SSF57016">
    <property type="entry name" value="Plant lectins/antimicrobial peptides"/>
    <property type="match status" value="1"/>
</dbReference>
<evidence type="ECO:0000256" key="4">
    <source>
        <dbReference type="PROSITE-ProRule" id="PRU00261"/>
    </source>
</evidence>
<dbReference type="InterPro" id="IPR050314">
    <property type="entry name" value="Glycosyl_Hydrlase_18"/>
</dbReference>
<dbReference type="PROSITE" id="PS50941">
    <property type="entry name" value="CHIT_BIND_I_2"/>
    <property type="match status" value="1"/>
</dbReference>
<evidence type="ECO:0000313" key="9">
    <source>
        <dbReference type="Proteomes" id="UP001629113"/>
    </source>
</evidence>
<comment type="caution">
    <text evidence="4">Lacks conserved residue(s) required for the propagation of feature annotation.</text>
</comment>
<dbReference type="InterPro" id="IPR018371">
    <property type="entry name" value="Chitin-binding_1_CS"/>
</dbReference>
<dbReference type="InterPro" id="IPR011583">
    <property type="entry name" value="Chitinase_II/V-like_cat"/>
</dbReference>
<feature type="domain" description="GH18" evidence="7">
    <location>
        <begin position="167"/>
        <end position="518"/>
    </location>
</feature>
<proteinExistence type="inferred from homology"/>
<evidence type="ECO:0000256" key="2">
    <source>
        <dbReference type="ARBA" id="ARBA00012729"/>
    </source>
</evidence>
<evidence type="ECO:0000313" key="8">
    <source>
        <dbReference type="EMBL" id="KAL3428232.1"/>
    </source>
</evidence>
<feature type="disulfide bond" evidence="4">
    <location>
        <begin position="112"/>
        <end position="124"/>
    </location>
</feature>
<organism evidence="8 9">
    <name type="scientific">Phlyctema vagabunda</name>
    <dbReference type="NCBI Taxonomy" id="108571"/>
    <lineage>
        <taxon>Eukaryota</taxon>
        <taxon>Fungi</taxon>
        <taxon>Dikarya</taxon>
        <taxon>Ascomycota</taxon>
        <taxon>Pezizomycotina</taxon>
        <taxon>Leotiomycetes</taxon>
        <taxon>Helotiales</taxon>
        <taxon>Dermateaceae</taxon>
        <taxon>Phlyctema</taxon>
    </lineage>
</organism>
<dbReference type="SMART" id="SM00636">
    <property type="entry name" value="Glyco_18"/>
    <property type="match status" value="1"/>
</dbReference>
<dbReference type="Gene3D" id="3.40.390.10">
    <property type="entry name" value="Collagenase (Catalytic Domain)"/>
    <property type="match status" value="1"/>
</dbReference>
<dbReference type="Proteomes" id="UP001629113">
    <property type="component" value="Unassembled WGS sequence"/>
</dbReference>
<gene>
    <name evidence="8" type="ORF">PVAG01_01741</name>
</gene>
<evidence type="ECO:0000256" key="5">
    <source>
        <dbReference type="SAM" id="MobiDB-lite"/>
    </source>
</evidence>
<evidence type="ECO:0000259" key="7">
    <source>
        <dbReference type="PROSITE" id="PS51910"/>
    </source>
</evidence>
<protein>
    <recommendedName>
        <fullName evidence="2">chitinase</fullName>
        <ecNumber evidence="2">3.2.1.14</ecNumber>
    </recommendedName>
</protein>
<feature type="region of interest" description="Disordered" evidence="5">
    <location>
        <begin position="500"/>
        <end position="530"/>
    </location>
</feature>
<dbReference type="InterPro" id="IPR017853">
    <property type="entry name" value="GH"/>
</dbReference>
<name>A0ABR4PXX5_9HELO</name>
<dbReference type="InterPro" id="IPR029070">
    <property type="entry name" value="Chitinase_insertion_sf"/>
</dbReference>
<dbReference type="InterPro" id="IPR001002">
    <property type="entry name" value="Chitin-bd_1"/>
</dbReference>
<dbReference type="EMBL" id="JBFCZG010000001">
    <property type="protein sequence ID" value="KAL3428232.1"/>
    <property type="molecule type" value="Genomic_DNA"/>
</dbReference>
<comment type="similarity">
    <text evidence="1">Belongs to the glycosyl hydrolase 18 family. Chitinase class V subfamily.</text>
</comment>
<dbReference type="InterPro" id="IPR024079">
    <property type="entry name" value="MetalloPept_cat_dom_sf"/>
</dbReference>
<evidence type="ECO:0000256" key="3">
    <source>
        <dbReference type="ARBA" id="ARBA00022669"/>
    </source>
</evidence>
<dbReference type="SUPFAM" id="SSF51445">
    <property type="entry name" value="(Trans)glycosidases"/>
    <property type="match status" value="1"/>
</dbReference>
<dbReference type="EC" id="3.2.1.14" evidence="2"/>
<keyword evidence="9" id="KW-1185">Reference proteome</keyword>
<dbReference type="PANTHER" id="PTHR11177">
    <property type="entry name" value="CHITINASE"/>
    <property type="match status" value="1"/>
</dbReference>
<dbReference type="Pfam" id="PF00704">
    <property type="entry name" value="Glyco_hydro_18"/>
    <property type="match status" value="1"/>
</dbReference>
<feature type="compositionally biased region" description="Acidic residues" evidence="5">
    <location>
        <begin position="501"/>
        <end position="514"/>
    </location>
</feature>